<dbReference type="SUPFAM" id="SSF52949">
    <property type="entry name" value="Macro domain-like"/>
    <property type="match status" value="1"/>
</dbReference>
<dbReference type="NCBIfam" id="TIGR02452">
    <property type="entry name" value="TIGR02452 family protein"/>
    <property type="match status" value="1"/>
</dbReference>
<comment type="caution">
    <text evidence="2">The sequence shown here is derived from an EMBL/GenBank/DDBJ whole genome shotgun (WGS) entry which is preliminary data.</text>
</comment>
<dbReference type="RefSeq" id="WP_125750987.1">
    <property type="nucleotide sequence ID" value="NZ_JBHTON010000014.1"/>
</dbReference>
<organism evidence="2 3">
    <name type="scientific">Lacticaseibacillus baoqingensis</name>
    <dbReference type="NCBI Taxonomy" id="2486013"/>
    <lineage>
        <taxon>Bacteria</taxon>
        <taxon>Bacillati</taxon>
        <taxon>Bacillota</taxon>
        <taxon>Bacilli</taxon>
        <taxon>Lactobacillales</taxon>
        <taxon>Lactobacillaceae</taxon>
        <taxon>Lacticaseibacillus</taxon>
    </lineage>
</organism>
<name>A0ABW4E4U5_9LACO</name>
<proteinExistence type="predicted"/>
<dbReference type="PANTHER" id="PTHR35596:SF1">
    <property type="entry name" value="MICROBIAL-TYPE PARG CATALYTIC DOMAIN-CONTAINING PROTEIN"/>
    <property type="match status" value="1"/>
</dbReference>
<dbReference type="InterPro" id="IPR043472">
    <property type="entry name" value="Macro_dom-like"/>
</dbReference>
<accession>A0ABW4E4U5</accession>
<evidence type="ECO:0000259" key="1">
    <source>
        <dbReference type="Pfam" id="PF10021"/>
    </source>
</evidence>
<dbReference type="Proteomes" id="UP001597252">
    <property type="component" value="Unassembled WGS sequence"/>
</dbReference>
<keyword evidence="3" id="KW-1185">Reference proteome</keyword>
<dbReference type="InterPro" id="IPR012664">
    <property type="entry name" value="CHP02452"/>
</dbReference>
<dbReference type="InterPro" id="IPR019261">
    <property type="entry name" value="PARG_cat_microbial"/>
</dbReference>
<reference evidence="3" key="1">
    <citation type="journal article" date="2019" name="Int. J. Syst. Evol. Microbiol.">
        <title>The Global Catalogue of Microorganisms (GCM) 10K type strain sequencing project: providing services to taxonomists for standard genome sequencing and annotation.</title>
        <authorList>
            <consortium name="The Broad Institute Genomics Platform"/>
            <consortium name="The Broad Institute Genome Sequencing Center for Infectious Disease"/>
            <person name="Wu L."/>
            <person name="Ma J."/>
        </authorList>
    </citation>
    <scope>NUCLEOTIDE SEQUENCE [LARGE SCALE GENOMIC DNA]</scope>
    <source>
        <strain evidence="3">CCM 8903</strain>
    </source>
</reference>
<evidence type="ECO:0000313" key="3">
    <source>
        <dbReference type="Proteomes" id="UP001597252"/>
    </source>
</evidence>
<dbReference type="EMBL" id="JBHTON010000014">
    <property type="protein sequence ID" value="MFD1484589.1"/>
    <property type="molecule type" value="Genomic_DNA"/>
</dbReference>
<sequence>MNQIRMFRETMAAFKADQDWPQSTLITDPLPETAPKGKDFAPWSVINQDVLAVMSQFPQGVGVMNFASPNNPGGGVEYGAKAQEESIAKATYLVPALRQFESSYYAPNRADPNGGLNTPHLIYSSHVRQVFDDQAQRLTDRYLDIVTVAAPNRRRFPDLDADVAQADIDAKILQTLRAFKAHDVAIPILGAFGAGVFGNPVAPVATSFATALLRPEFAGAWTRVVFAVYSPDDEFYQQFVTALKGASHATAHPTTH</sequence>
<feature type="domain" description="Microbial-type PARG catalytic" evidence="1">
    <location>
        <begin position="30"/>
        <end position="128"/>
    </location>
</feature>
<protein>
    <submittedName>
        <fullName evidence="2">TIGR02452 family protein</fullName>
    </submittedName>
</protein>
<gene>
    <name evidence="2" type="ORF">ACFQ5J_05035</name>
</gene>
<dbReference type="PANTHER" id="PTHR35596">
    <property type="entry name" value="DUF2263 DOMAIN-CONTAINING PROTEIN"/>
    <property type="match status" value="1"/>
</dbReference>
<dbReference type="Pfam" id="PF10021">
    <property type="entry name" value="PARG_cat_microb"/>
    <property type="match status" value="1"/>
</dbReference>
<evidence type="ECO:0000313" key="2">
    <source>
        <dbReference type="EMBL" id="MFD1484589.1"/>
    </source>
</evidence>
<dbReference type="Gene3D" id="3.40.220.10">
    <property type="entry name" value="Leucine Aminopeptidase, subunit E, domain 1"/>
    <property type="match status" value="1"/>
</dbReference>